<protein>
    <submittedName>
        <fullName evidence="2">Putative membrane protein</fullName>
    </submittedName>
</protein>
<keyword evidence="3" id="KW-1185">Reference proteome</keyword>
<evidence type="ECO:0000313" key="3">
    <source>
        <dbReference type="Proteomes" id="UP000006512"/>
    </source>
</evidence>
<gene>
    <name evidence="2" type="ORF">ABI_26030</name>
</gene>
<dbReference type="HOGENOM" id="CLU_2140702_0_0_5"/>
<feature type="transmembrane region" description="Helical" evidence="1">
    <location>
        <begin position="91"/>
        <end position="111"/>
    </location>
</feature>
<keyword evidence="1" id="KW-0812">Transmembrane</keyword>
<accession>F4QPD0</accession>
<evidence type="ECO:0000256" key="1">
    <source>
        <dbReference type="SAM" id="Phobius"/>
    </source>
</evidence>
<feature type="transmembrane region" description="Helical" evidence="1">
    <location>
        <begin position="44"/>
        <end position="70"/>
    </location>
</feature>
<dbReference type="EMBL" id="GL883078">
    <property type="protein sequence ID" value="EGF91188.1"/>
    <property type="molecule type" value="Genomic_DNA"/>
</dbReference>
<organism evidence="2 3">
    <name type="scientific">Asticcacaulis biprosthecium C19</name>
    <dbReference type="NCBI Taxonomy" id="715226"/>
    <lineage>
        <taxon>Bacteria</taxon>
        <taxon>Pseudomonadati</taxon>
        <taxon>Pseudomonadota</taxon>
        <taxon>Alphaproteobacteria</taxon>
        <taxon>Caulobacterales</taxon>
        <taxon>Caulobacteraceae</taxon>
        <taxon>Asticcacaulis</taxon>
    </lineage>
</organism>
<dbReference type="STRING" id="715226.ABI_26030"/>
<feature type="transmembrane region" description="Helical" evidence="1">
    <location>
        <begin position="7"/>
        <end position="24"/>
    </location>
</feature>
<proteinExistence type="predicted"/>
<evidence type="ECO:0000313" key="2">
    <source>
        <dbReference type="EMBL" id="EGF91188.1"/>
    </source>
</evidence>
<sequence>MFPLSVFAYFQIFWAMHVLIYLHDSGRLVDFLGGSLTLPQFLTLVFPVFGAIPVALMAGNTLLWIIPWARQAQAEKKGPCFAQRHAELMKIARILVPLTLAVGTIGALFPLA</sequence>
<reference evidence="3" key="1">
    <citation type="submission" date="2011-03" db="EMBL/GenBank/DDBJ databases">
        <title>Draft genome sequence of Brevundimonas diminuta.</title>
        <authorList>
            <person name="Brown P.J.B."/>
            <person name="Buechlein A."/>
            <person name="Hemmerich C."/>
            <person name="Brun Y.V."/>
        </authorList>
    </citation>
    <scope>NUCLEOTIDE SEQUENCE [LARGE SCALE GENOMIC DNA]</scope>
    <source>
        <strain evidence="3">C19</strain>
    </source>
</reference>
<dbReference type="Proteomes" id="UP000006512">
    <property type="component" value="Unassembled WGS sequence"/>
</dbReference>
<keyword evidence="1" id="KW-0472">Membrane</keyword>
<keyword evidence="1" id="KW-1133">Transmembrane helix</keyword>
<dbReference type="AlphaFoldDB" id="F4QPD0"/>
<name>F4QPD0_9CAUL</name>